<dbReference type="GO" id="GO:0030247">
    <property type="term" value="F:polysaccharide binding"/>
    <property type="evidence" value="ECO:0007669"/>
    <property type="project" value="UniProtKB-UniRule"/>
</dbReference>
<dbReference type="SUPFAM" id="SSF49785">
    <property type="entry name" value="Galactose-binding domain-like"/>
    <property type="match status" value="1"/>
</dbReference>
<dbReference type="GO" id="GO:0008889">
    <property type="term" value="F:glycerophosphodiester phosphodiesterase activity"/>
    <property type="evidence" value="ECO:0007669"/>
    <property type="project" value="TreeGrafter"/>
</dbReference>
<dbReference type="InterPro" id="IPR012291">
    <property type="entry name" value="CBM2_carb-bd_dom_sf"/>
</dbReference>
<organism evidence="3 4">
    <name type="scientific">Photobacterium rosenbergii</name>
    <dbReference type="NCBI Taxonomy" id="294936"/>
    <lineage>
        <taxon>Bacteria</taxon>
        <taxon>Pseudomonadati</taxon>
        <taxon>Pseudomonadota</taxon>
        <taxon>Gammaproteobacteria</taxon>
        <taxon>Vibrionales</taxon>
        <taxon>Vibrionaceae</taxon>
        <taxon>Photobacterium</taxon>
    </lineage>
</organism>
<dbReference type="SMART" id="SM00637">
    <property type="entry name" value="CBD_II"/>
    <property type="match status" value="1"/>
</dbReference>
<dbReference type="GO" id="GO:0070291">
    <property type="term" value="P:N-acylethanolamine metabolic process"/>
    <property type="evidence" value="ECO:0007669"/>
    <property type="project" value="TreeGrafter"/>
</dbReference>
<dbReference type="InterPro" id="IPR005084">
    <property type="entry name" value="CBM6"/>
</dbReference>
<dbReference type="Pfam" id="PF00553">
    <property type="entry name" value="CBM_2"/>
    <property type="match status" value="1"/>
</dbReference>
<proteinExistence type="predicted"/>
<sequence length="551" mass="62360">MKLVNMLGISLISASCFIGAVNAQDISRDDIMIMAHRADWRAFPENSLPAIQSALDKGIEIIEVDIRMTSDGVIVLSHDTSVNRTTDGSGSISSMTYDDILQLRLREYLGGETSVTEYHMPTLEEALELIDGQAMIFLDKGWALRNEAYELVKSMDMLDYVIFDTSAGPDEVATFGRKDNRIKQLYRINEDKIDHIQQFEDLNYVPYAYSLNYNDYLQPHIQPETLDRIQANGTKVMYNTLWYGQTPDATDEVSHFNPDAGWGRLIRHMRADIIQTDNIDEMTYWLDTKSLPHLDNNSVIVMADEFGMEGFGVSYSDSVAAPSNGPTRPADAIEFCDKNGTFLMCNIRHDEWVKYDITIPQAGYYAVSARVSSRQQNAGAFFLEFGEGNNNLHHKVMNTSTHDIMMHDNVGEVYLEAGKQEFTFRVDNSTSNNNFNVHYFMFEPVDMSLPMASCEYHISSEWDNGFIANVRIQNHGHETIYGWEVDWNYTDGAKADSVWNANLRGSNPYTAKDLEWNALIRPGQTVEFGIQGKKQQGTAHQIPHINGDICG</sequence>
<feature type="domain" description="CBM2" evidence="1">
    <location>
        <begin position="447"/>
        <end position="551"/>
    </location>
</feature>
<dbReference type="PROSITE" id="PS51257">
    <property type="entry name" value="PROKAR_LIPOPROTEIN"/>
    <property type="match status" value="1"/>
</dbReference>
<evidence type="ECO:0000259" key="2">
    <source>
        <dbReference type="PROSITE" id="PS51704"/>
    </source>
</evidence>
<dbReference type="GO" id="GO:0004553">
    <property type="term" value="F:hydrolase activity, hydrolyzing O-glycosyl compounds"/>
    <property type="evidence" value="ECO:0007669"/>
    <property type="project" value="InterPro"/>
</dbReference>
<evidence type="ECO:0000313" key="4">
    <source>
        <dbReference type="Proteomes" id="UP000241346"/>
    </source>
</evidence>
<dbReference type="InterPro" id="IPR008979">
    <property type="entry name" value="Galactose-bd-like_sf"/>
</dbReference>
<dbReference type="EMBL" id="PYMB01000001">
    <property type="protein sequence ID" value="PSW16709.1"/>
    <property type="molecule type" value="Genomic_DNA"/>
</dbReference>
<dbReference type="RefSeq" id="WP_107297328.1">
    <property type="nucleotide sequence ID" value="NZ_PYMB01000001.1"/>
</dbReference>
<feature type="domain" description="GP-PDE" evidence="2">
    <location>
        <begin position="31"/>
        <end position="286"/>
    </location>
</feature>
<dbReference type="PROSITE" id="PS51704">
    <property type="entry name" value="GP_PDE"/>
    <property type="match status" value="1"/>
</dbReference>
<dbReference type="Proteomes" id="UP000241346">
    <property type="component" value="Unassembled WGS sequence"/>
</dbReference>
<gene>
    <name evidence="3" type="ORF">C9J01_06865</name>
</gene>
<dbReference type="GO" id="GO:0006580">
    <property type="term" value="P:ethanolamine metabolic process"/>
    <property type="evidence" value="ECO:0007669"/>
    <property type="project" value="TreeGrafter"/>
</dbReference>
<dbReference type="SUPFAM" id="SSF49384">
    <property type="entry name" value="Carbohydrate-binding domain"/>
    <property type="match status" value="1"/>
</dbReference>
<dbReference type="SUPFAM" id="SSF51695">
    <property type="entry name" value="PLC-like phosphodiesterases"/>
    <property type="match status" value="1"/>
</dbReference>
<evidence type="ECO:0000313" key="3">
    <source>
        <dbReference type="EMBL" id="PSW16709.1"/>
    </source>
</evidence>
<dbReference type="PROSITE" id="PS51173">
    <property type="entry name" value="CBM2"/>
    <property type="match status" value="1"/>
</dbReference>
<evidence type="ECO:0008006" key="5">
    <source>
        <dbReference type="Google" id="ProtNLM"/>
    </source>
</evidence>
<dbReference type="OrthoDB" id="9795622at2"/>
<dbReference type="PANTHER" id="PTHR46320:SF1">
    <property type="entry name" value="GLYCEROPHOSPHODIESTER PHOSPHODIESTERASE 1"/>
    <property type="match status" value="1"/>
</dbReference>
<dbReference type="PANTHER" id="PTHR46320">
    <property type="entry name" value="GLYCEROPHOSPHODIESTER PHOSPHODIESTERASE 1"/>
    <property type="match status" value="1"/>
</dbReference>
<dbReference type="Gene3D" id="2.60.120.260">
    <property type="entry name" value="Galactose-binding domain-like"/>
    <property type="match status" value="1"/>
</dbReference>
<dbReference type="Pfam" id="PF03422">
    <property type="entry name" value="CBM_6"/>
    <property type="match status" value="1"/>
</dbReference>
<dbReference type="GO" id="GO:0006644">
    <property type="term" value="P:phospholipid metabolic process"/>
    <property type="evidence" value="ECO:0007669"/>
    <property type="project" value="TreeGrafter"/>
</dbReference>
<dbReference type="InterPro" id="IPR008965">
    <property type="entry name" value="CBM2/CBM3_carb-bd_dom_sf"/>
</dbReference>
<accession>A0A2T3NMK3</accession>
<dbReference type="GO" id="GO:0005886">
    <property type="term" value="C:plasma membrane"/>
    <property type="evidence" value="ECO:0007669"/>
    <property type="project" value="TreeGrafter"/>
</dbReference>
<dbReference type="GO" id="GO:0005975">
    <property type="term" value="P:carbohydrate metabolic process"/>
    <property type="evidence" value="ECO:0007669"/>
    <property type="project" value="InterPro"/>
</dbReference>
<reference evidence="3 4" key="1">
    <citation type="submission" date="2018-03" db="EMBL/GenBank/DDBJ databases">
        <title>Whole genome sequencing of Histamine producing bacteria.</title>
        <authorList>
            <person name="Butler K."/>
        </authorList>
    </citation>
    <scope>NUCLEOTIDE SEQUENCE [LARGE SCALE GENOMIC DNA]</scope>
    <source>
        <strain evidence="3 4">DSM 19138</strain>
    </source>
</reference>
<dbReference type="InterPro" id="IPR030395">
    <property type="entry name" value="GP_PDE_dom"/>
</dbReference>
<dbReference type="InterPro" id="IPR032160">
    <property type="entry name" value="DUF4996"/>
</dbReference>
<dbReference type="Pfam" id="PF16387">
    <property type="entry name" value="DUF4996"/>
    <property type="match status" value="1"/>
</dbReference>
<dbReference type="InterPro" id="IPR017946">
    <property type="entry name" value="PLC-like_Pdiesterase_TIM-brl"/>
</dbReference>
<dbReference type="Pfam" id="PF03009">
    <property type="entry name" value="GDPD"/>
    <property type="match status" value="1"/>
</dbReference>
<name>A0A2T3NMK3_9GAMM</name>
<evidence type="ECO:0000259" key="1">
    <source>
        <dbReference type="PROSITE" id="PS51173"/>
    </source>
</evidence>
<dbReference type="Gene3D" id="3.20.20.190">
    <property type="entry name" value="Phosphatidylinositol (PI) phosphodiesterase"/>
    <property type="match status" value="1"/>
</dbReference>
<dbReference type="CDD" id="cd08566">
    <property type="entry name" value="GDPD_AtGDE_like"/>
    <property type="match status" value="1"/>
</dbReference>
<protein>
    <recommendedName>
        <fullName evidence="5">GP-PDE domain-containing protein</fullName>
    </recommendedName>
</protein>
<dbReference type="AlphaFoldDB" id="A0A2T3NMK3"/>
<dbReference type="InterPro" id="IPR001919">
    <property type="entry name" value="CBD2"/>
</dbReference>
<dbReference type="Gene3D" id="2.60.40.290">
    <property type="match status" value="1"/>
</dbReference>
<comment type="caution">
    <text evidence="3">The sequence shown here is derived from an EMBL/GenBank/DDBJ whole genome shotgun (WGS) entry which is preliminary data.</text>
</comment>